<dbReference type="Proteomes" id="UP000007800">
    <property type="component" value="Unassembled WGS sequence"/>
</dbReference>
<name>C5M1D8_PERM5</name>
<feature type="transmembrane region" description="Helical" evidence="2">
    <location>
        <begin position="16"/>
        <end position="36"/>
    </location>
</feature>
<dbReference type="InParanoid" id="C5M1D8"/>
<dbReference type="EMBL" id="GG687346">
    <property type="protein sequence ID" value="EEQ97203.1"/>
    <property type="molecule type" value="Genomic_DNA"/>
</dbReference>
<keyword evidence="2" id="KW-0472">Membrane</keyword>
<dbReference type="GeneID" id="9054349"/>
<dbReference type="RefSeq" id="XP_002764486.1">
    <property type="nucleotide sequence ID" value="XM_002764440.1"/>
</dbReference>
<evidence type="ECO:0000313" key="3">
    <source>
        <dbReference type="EMBL" id="EEQ97203.1"/>
    </source>
</evidence>
<feature type="non-terminal residue" evidence="3">
    <location>
        <position position="1"/>
    </location>
</feature>
<evidence type="ECO:0000256" key="2">
    <source>
        <dbReference type="SAM" id="Phobius"/>
    </source>
</evidence>
<keyword evidence="2" id="KW-1133">Transmembrane helix</keyword>
<proteinExistence type="predicted"/>
<feature type="compositionally biased region" description="Polar residues" evidence="1">
    <location>
        <begin position="62"/>
        <end position="82"/>
    </location>
</feature>
<feature type="region of interest" description="Disordered" evidence="1">
    <location>
        <begin position="56"/>
        <end position="82"/>
    </location>
</feature>
<evidence type="ECO:0000256" key="1">
    <source>
        <dbReference type="SAM" id="MobiDB-lite"/>
    </source>
</evidence>
<sequence length="82" mass="8695">GESCISGAEVKLELSLPVPLLVSSIYFIMLLFLKVLTGTLAGQYVMEGTDVVPCTHHEDDGSWTSSNIRNSPGPSLATSGQQ</sequence>
<organism evidence="4">
    <name type="scientific">Perkinsus marinus (strain ATCC 50983 / TXsc)</name>
    <dbReference type="NCBI Taxonomy" id="423536"/>
    <lineage>
        <taxon>Eukaryota</taxon>
        <taxon>Sar</taxon>
        <taxon>Alveolata</taxon>
        <taxon>Perkinsozoa</taxon>
        <taxon>Perkinsea</taxon>
        <taxon>Perkinsida</taxon>
        <taxon>Perkinsidae</taxon>
        <taxon>Perkinsus</taxon>
    </lineage>
</organism>
<accession>C5M1D8</accession>
<gene>
    <name evidence="3" type="ORF">Pmar_PMAR009001</name>
</gene>
<evidence type="ECO:0000313" key="4">
    <source>
        <dbReference type="Proteomes" id="UP000007800"/>
    </source>
</evidence>
<protein>
    <submittedName>
        <fullName evidence="3">Uncharacterized protein</fullName>
    </submittedName>
</protein>
<keyword evidence="4" id="KW-1185">Reference proteome</keyword>
<reference evidence="3 4" key="1">
    <citation type="submission" date="2008-07" db="EMBL/GenBank/DDBJ databases">
        <authorList>
            <person name="El-Sayed N."/>
            <person name="Caler E."/>
            <person name="Inman J."/>
            <person name="Amedeo P."/>
            <person name="Hass B."/>
            <person name="Wortman J."/>
        </authorList>
    </citation>
    <scope>NUCLEOTIDE SEQUENCE [LARGE SCALE GENOMIC DNA]</scope>
    <source>
        <strain evidence="4">ATCC 50983 / TXsc</strain>
    </source>
</reference>
<keyword evidence="2" id="KW-0812">Transmembrane</keyword>
<dbReference type="AlphaFoldDB" id="C5M1D8"/>